<dbReference type="PANTHER" id="PTHR47344">
    <property type="entry name" value="RING ZINC FINGER PROTEIN-RELATED"/>
    <property type="match status" value="1"/>
</dbReference>
<proteinExistence type="predicted"/>
<accession>A0A4S4ESV8</accession>
<organism evidence="4 5">
    <name type="scientific">Camellia sinensis var. sinensis</name>
    <name type="common">China tea</name>
    <dbReference type="NCBI Taxonomy" id="542762"/>
    <lineage>
        <taxon>Eukaryota</taxon>
        <taxon>Viridiplantae</taxon>
        <taxon>Streptophyta</taxon>
        <taxon>Embryophyta</taxon>
        <taxon>Tracheophyta</taxon>
        <taxon>Spermatophyta</taxon>
        <taxon>Magnoliopsida</taxon>
        <taxon>eudicotyledons</taxon>
        <taxon>Gunneridae</taxon>
        <taxon>Pentapetalae</taxon>
        <taxon>asterids</taxon>
        <taxon>Ericales</taxon>
        <taxon>Theaceae</taxon>
        <taxon>Camellia</taxon>
    </lineage>
</organism>
<dbReference type="Pfam" id="PF13639">
    <property type="entry name" value="zf-RING_2"/>
    <property type="match status" value="1"/>
</dbReference>
<dbReference type="Proteomes" id="UP000306102">
    <property type="component" value="Unassembled WGS sequence"/>
</dbReference>
<feature type="domain" description="RING-type" evidence="3">
    <location>
        <begin position="12"/>
        <end position="60"/>
    </location>
</feature>
<keyword evidence="2" id="KW-0175">Coiled coil</keyword>
<sequence length="569" mass="63411">MVCGNTFAKTICSICYEDLKPIVEDLQSISICGHVFHELCIQQWFEYCSNGKKKNCPVCKQTCSEANVGRLYFQSVGDSNGSSLSQKPINCEEDPEELRREIEKLEGKISGLGSALERHQKDIKELSKQVCFSKEQAKKEAELKNEALRQKASIQQSLHFKSEQLDRSTLECTKLQERNMALAKELATLKLSFDLDLTQEEALKLASLGNEANTKGTIDILNKTLAIRKKSYIELMEKCKDLGKEARSLRKSEKAKEEKIKELKTRIQELETSAEVRDNDVLRALKTSKKTTHEGNILNDVHWNSNSSSIKKCFDYQMDKPTEQKNNLDQNGNMMGDLFCPRKIEKFKPSKDKGITNTKDERRSTALDKGSYFLIDENESEMSTVMHEFSQPNCLSRQEAVLDTKADAVVHGPCNKDAVSGSRSDGKVDMTKTSSAAMDEDVLLLDDIKQVQSFLHIEKETPCPVLIPQADICFSGGLLGPDGTTRHLGKWCKRTQGKGSAVTSSGTLISVGADGRGGKIKVLRSLNQSSLDGRETSTLAKRCKYGAKTSSLQSRGCLQMEHFFGKAGQ</sequence>
<dbReference type="SMART" id="SM00184">
    <property type="entry name" value="RING"/>
    <property type="match status" value="1"/>
</dbReference>
<dbReference type="InterPro" id="IPR013083">
    <property type="entry name" value="Znf_RING/FYVE/PHD"/>
</dbReference>
<evidence type="ECO:0000313" key="5">
    <source>
        <dbReference type="Proteomes" id="UP000306102"/>
    </source>
</evidence>
<evidence type="ECO:0000313" key="4">
    <source>
        <dbReference type="EMBL" id="THG19495.1"/>
    </source>
</evidence>
<dbReference type="STRING" id="542762.A0A4S4ESV8"/>
<dbReference type="Gene3D" id="3.30.40.10">
    <property type="entry name" value="Zinc/RING finger domain, C3HC4 (zinc finger)"/>
    <property type="match status" value="1"/>
</dbReference>
<feature type="coiled-coil region" evidence="2">
    <location>
        <begin position="102"/>
        <end position="185"/>
    </location>
</feature>
<evidence type="ECO:0000256" key="2">
    <source>
        <dbReference type="SAM" id="Coils"/>
    </source>
</evidence>
<name>A0A4S4ESV8_CAMSN</name>
<dbReference type="PANTHER" id="PTHR47344:SF1">
    <property type="entry name" value="RING ZINC FINGER PROTEIN-RELATED"/>
    <property type="match status" value="1"/>
</dbReference>
<evidence type="ECO:0000256" key="1">
    <source>
        <dbReference type="PROSITE-ProRule" id="PRU00175"/>
    </source>
</evidence>
<dbReference type="AlphaFoldDB" id="A0A4S4ESV8"/>
<dbReference type="SUPFAM" id="SSF57850">
    <property type="entry name" value="RING/U-box"/>
    <property type="match status" value="1"/>
</dbReference>
<dbReference type="PROSITE" id="PS50089">
    <property type="entry name" value="ZF_RING_2"/>
    <property type="match status" value="1"/>
</dbReference>
<dbReference type="EMBL" id="SDRB02002388">
    <property type="protein sequence ID" value="THG19495.1"/>
    <property type="molecule type" value="Genomic_DNA"/>
</dbReference>
<keyword evidence="5" id="KW-1185">Reference proteome</keyword>
<reference evidence="4 5" key="1">
    <citation type="journal article" date="2018" name="Proc. Natl. Acad. Sci. U.S.A.">
        <title>Draft genome sequence of Camellia sinensis var. sinensis provides insights into the evolution of the tea genome and tea quality.</title>
        <authorList>
            <person name="Wei C."/>
            <person name="Yang H."/>
            <person name="Wang S."/>
            <person name="Zhao J."/>
            <person name="Liu C."/>
            <person name="Gao L."/>
            <person name="Xia E."/>
            <person name="Lu Y."/>
            <person name="Tai Y."/>
            <person name="She G."/>
            <person name="Sun J."/>
            <person name="Cao H."/>
            <person name="Tong W."/>
            <person name="Gao Q."/>
            <person name="Li Y."/>
            <person name="Deng W."/>
            <person name="Jiang X."/>
            <person name="Wang W."/>
            <person name="Chen Q."/>
            <person name="Zhang S."/>
            <person name="Li H."/>
            <person name="Wu J."/>
            <person name="Wang P."/>
            <person name="Li P."/>
            <person name="Shi C."/>
            <person name="Zheng F."/>
            <person name="Jian J."/>
            <person name="Huang B."/>
            <person name="Shan D."/>
            <person name="Shi M."/>
            <person name="Fang C."/>
            <person name="Yue Y."/>
            <person name="Li F."/>
            <person name="Li D."/>
            <person name="Wei S."/>
            <person name="Han B."/>
            <person name="Jiang C."/>
            <person name="Yin Y."/>
            <person name="Xia T."/>
            <person name="Zhang Z."/>
            <person name="Bennetzen J.L."/>
            <person name="Zhao S."/>
            <person name="Wan X."/>
        </authorList>
    </citation>
    <scope>NUCLEOTIDE SEQUENCE [LARGE SCALE GENOMIC DNA]</scope>
    <source>
        <strain evidence="5">cv. Shuchazao</strain>
        <tissue evidence="4">Leaf</tissue>
    </source>
</reference>
<feature type="coiled-coil region" evidence="2">
    <location>
        <begin position="246"/>
        <end position="280"/>
    </location>
</feature>
<protein>
    <recommendedName>
        <fullName evidence="3">RING-type domain-containing protein</fullName>
    </recommendedName>
</protein>
<keyword evidence="1" id="KW-0479">Metal-binding</keyword>
<evidence type="ECO:0000259" key="3">
    <source>
        <dbReference type="PROSITE" id="PS50089"/>
    </source>
</evidence>
<gene>
    <name evidence="4" type="ORF">TEA_012833</name>
</gene>
<comment type="caution">
    <text evidence="4">The sequence shown here is derived from an EMBL/GenBank/DDBJ whole genome shotgun (WGS) entry which is preliminary data.</text>
</comment>
<keyword evidence="1" id="KW-0863">Zinc-finger</keyword>
<dbReference type="InterPro" id="IPR001841">
    <property type="entry name" value="Znf_RING"/>
</dbReference>
<keyword evidence="1" id="KW-0862">Zinc</keyword>
<dbReference type="GO" id="GO:0008270">
    <property type="term" value="F:zinc ion binding"/>
    <property type="evidence" value="ECO:0007669"/>
    <property type="project" value="UniProtKB-KW"/>
</dbReference>